<organism evidence="1 2">
    <name type="scientific">Ramlibacter algicola</name>
    <dbReference type="NCBI Taxonomy" id="2795217"/>
    <lineage>
        <taxon>Bacteria</taxon>
        <taxon>Pseudomonadati</taxon>
        <taxon>Pseudomonadota</taxon>
        <taxon>Betaproteobacteria</taxon>
        <taxon>Burkholderiales</taxon>
        <taxon>Comamonadaceae</taxon>
        <taxon>Ramlibacter</taxon>
    </lineage>
</organism>
<protein>
    <submittedName>
        <fullName evidence="1">Asparaginase</fullName>
    </submittedName>
</protein>
<dbReference type="RefSeq" id="WP_200785875.1">
    <property type="nucleotide sequence ID" value="NZ_JAEDAO010000001.1"/>
</dbReference>
<accession>A0A934UPZ8</accession>
<dbReference type="PANTHER" id="PTHR42110:SF1">
    <property type="entry name" value="L-ASPARAGINASE, PUTATIVE (AFU_ORTHOLOGUE AFUA_3G11890)-RELATED"/>
    <property type="match status" value="1"/>
</dbReference>
<dbReference type="InterPro" id="IPR010349">
    <property type="entry name" value="Asparaginase_II"/>
</dbReference>
<proteinExistence type="predicted"/>
<comment type="caution">
    <text evidence="1">The sequence shown here is derived from an EMBL/GenBank/DDBJ whole genome shotgun (WGS) entry which is preliminary data.</text>
</comment>
<gene>
    <name evidence="1" type="ORF">I8E28_00360</name>
</gene>
<sequence length="331" mass="35645">MTPLVETTRGDTRENLHHGAIAVVDTQGRVLAAAGDAQFMTFTRSTLKALQALPFVEGDGPTKLGFTQEQLAVLCASHSGEPMHVRNVDAILQRIGLPVKALQCGCHVPYYVDQGVGPAPAHYDERHHNCSGKHAGFLAWCVQHGQPTESYLEMGHPLQAAIRRDVARASGLREGDLRLGIDGCSAPNVAMPLAALARAYARLATGERDAEFGGSFRQLRDAMVAHPDLVSGTNRNDQILMRAGCGDWVTKVGAEGVQVIGSASRGEALAIKIADGNKHALFAATVEALDQLGWLDDQQREALQPLRMATITNWRGTAVGARRPVFRLQRP</sequence>
<dbReference type="EMBL" id="JAEDAO010000001">
    <property type="protein sequence ID" value="MBK0391027.1"/>
    <property type="molecule type" value="Genomic_DNA"/>
</dbReference>
<evidence type="ECO:0000313" key="1">
    <source>
        <dbReference type="EMBL" id="MBK0391027.1"/>
    </source>
</evidence>
<dbReference type="PANTHER" id="PTHR42110">
    <property type="entry name" value="L-ASPARAGINASE, PUTATIVE (AFU_ORTHOLOGUE AFUA_3G11890)-RELATED"/>
    <property type="match status" value="1"/>
</dbReference>
<evidence type="ECO:0000313" key="2">
    <source>
        <dbReference type="Proteomes" id="UP000617041"/>
    </source>
</evidence>
<name>A0A934UPZ8_9BURK</name>
<reference evidence="1" key="1">
    <citation type="submission" date="2020-12" db="EMBL/GenBank/DDBJ databases">
        <title>Ramlibacter sp. nov., isolated from a freshwater alga, Cryptomonas.</title>
        <authorList>
            <person name="Kim H.M."/>
            <person name="Jeon C.O."/>
        </authorList>
    </citation>
    <scope>NUCLEOTIDE SEQUENCE</scope>
    <source>
        <strain evidence="1">CrO1</strain>
    </source>
</reference>
<dbReference type="Proteomes" id="UP000617041">
    <property type="component" value="Unassembled WGS sequence"/>
</dbReference>
<keyword evidence="2" id="KW-1185">Reference proteome</keyword>
<dbReference type="AlphaFoldDB" id="A0A934UPZ8"/>
<dbReference type="Pfam" id="PF06089">
    <property type="entry name" value="Asparaginase_II"/>
    <property type="match status" value="1"/>
</dbReference>